<dbReference type="RefSeq" id="WP_007697308.1">
    <property type="nucleotide sequence ID" value="NZ_AOIQ01000006.1"/>
</dbReference>
<comment type="similarity">
    <text evidence="1 2">Belongs to the small heat shock protein (HSP20) family.</text>
</comment>
<feature type="domain" description="SHSP" evidence="4">
    <location>
        <begin position="22"/>
        <end position="140"/>
    </location>
</feature>
<dbReference type="STRING" id="1227490.C479_02426"/>
<dbReference type="AlphaFoldDB" id="M0BVH2"/>
<evidence type="ECO:0000313" key="5">
    <source>
        <dbReference type="EMBL" id="ELZ13664.1"/>
    </source>
</evidence>
<evidence type="ECO:0000256" key="2">
    <source>
        <dbReference type="RuleBase" id="RU003616"/>
    </source>
</evidence>
<dbReference type="InterPro" id="IPR002068">
    <property type="entry name" value="A-crystallin/Hsp20_dom"/>
</dbReference>
<sequence length="141" mass="15173">MNLRTLPASVTTQLYRGTGRLASAVQHVRSLDADLLENDRSYLLIVDTPGADAAGLDIRYYDGHVQVTVERERPNEESTGASYRGRAVELSTEITLPDDAVVDPEAGTARLSPVGTVKIELPKATEAEPAEVAGEEIPIDD</sequence>
<organism evidence="5 6">
    <name type="scientific">Halovivax asiaticus JCM 14624</name>
    <dbReference type="NCBI Taxonomy" id="1227490"/>
    <lineage>
        <taxon>Archaea</taxon>
        <taxon>Methanobacteriati</taxon>
        <taxon>Methanobacteriota</taxon>
        <taxon>Stenosarchaea group</taxon>
        <taxon>Halobacteria</taxon>
        <taxon>Halobacteriales</taxon>
        <taxon>Natrialbaceae</taxon>
        <taxon>Halovivax</taxon>
    </lineage>
</organism>
<dbReference type="PROSITE" id="PS01031">
    <property type="entry name" value="SHSP"/>
    <property type="match status" value="1"/>
</dbReference>
<reference evidence="5 6" key="1">
    <citation type="journal article" date="2014" name="PLoS Genet.">
        <title>Phylogenetically driven sequencing of extremely halophilic archaea reveals strategies for static and dynamic osmo-response.</title>
        <authorList>
            <person name="Becker E.A."/>
            <person name="Seitzer P.M."/>
            <person name="Tritt A."/>
            <person name="Larsen D."/>
            <person name="Krusor M."/>
            <person name="Yao A.I."/>
            <person name="Wu D."/>
            <person name="Madern D."/>
            <person name="Eisen J.A."/>
            <person name="Darling A.E."/>
            <person name="Facciotti M.T."/>
        </authorList>
    </citation>
    <scope>NUCLEOTIDE SEQUENCE [LARGE SCALE GENOMIC DNA]</scope>
    <source>
        <strain evidence="5 6">JCM 14624</strain>
    </source>
</reference>
<name>M0BVH2_9EURY</name>
<dbReference type="Proteomes" id="UP000011560">
    <property type="component" value="Unassembled WGS sequence"/>
</dbReference>
<keyword evidence="5" id="KW-0346">Stress response</keyword>
<dbReference type="EMBL" id="AOIQ01000006">
    <property type="protein sequence ID" value="ELZ13664.1"/>
    <property type="molecule type" value="Genomic_DNA"/>
</dbReference>
<dbReference type="Gene3D" id="2.60.40.790">
    <property type="match status" value="1"/>
</dbReference>
<comment type="caution">
    <text evidence="5">The sequence shown here is derived from an EMBL/GenBank/DDBJ whole genome shotgun (WGS) entry which is preliminary data.</text>
</comment>
<dbReference type="Pfam" id="PF00011">
    <property type="entry name" value="HSP20"/>
    <property type="match status" value="1"/>
</dbReference>
<dbReference type="InterPro" id="IPR008978">
    <property type="entry name" value="HSP20-like_chaperone"/>
</dbReference>
<evidence type="ECO:0000259" key="4">
    <source>
        <dbReference type="PROSITE" id="PS01031"/>
    </source>
</evidence>
<evidence type="ECO:0000256" key="3">
    <source>
        <dbReference type="SAM" id="MobiDB-lite"/>
    </source>
</evidence>
<accession>M0BVH2</accession>
<dbReference type="SUPFAM" id="SSF49764">
    <property type="entry name" value="HSP20-like chaperones"/>
    <property type="match status" value="1"/>
</dbReference>
<feature type="region of interest" description="Disordered" evidence="3">
    <location>
        <begin position="122"/>
        <end position="141"/>
    </location>
</feature>
<dbReference type="CDD" id="cd06464">
    <property type="entry name" value="ACD_sHsps-like"/>
    <property type="match status" value="1"/>
</dbReference>
<gene>
    <name evidence="5" type="ORF">C479_02426</name>
</gene>
<protein>
    <submittedName>
        <fullName evidence="5">Heat shock protein Hsp20</fullName>
    </submittedName>
</protein>
<evidence type="ECO:0000313" key="6">
    <source>
        <dbReference type="Proteomes" id="UP000011560"/>
    </source>
</evidence>
<keyword evidence="6" id="KW-1185">Reference proteome</keyword>
<proteinExistence type="inferred from homology"/>
<evidence type="ECO:0000256" key="1">
    <source>
        <dbReference type="PROSITE-ProRule" id="PRU00285"/>
    </source>
</evidence>